<sequence>MWRPHAHTIQTKGNYGKTADLEFEVETDEEMLEEAEEVAYEGITEIEEAMVDAALHASLVDTPLAAPSAITVPSKVTPGIDAQVQTDAPGTDAQIDGTTV</sequence>
<evidence type="ECO:0000256" key="1">
    <source>
        <dbReference type="SAM" id="MobiDB-lite"/>
    </source>
</evidence>
<protein>
    <recommendedName>
        <fullName evidence="4">Polyprotein protein</fullName>
    </recommendedName>
</protein>
<dbReference type="Proteomes" id="UP000824120">
    <property type="component" value="Chromosome 12"/>
</dbReference>
<reference evidence="2 3" key="1">
    <citation type="submission" date="2020-09" db="EMBL/GenBank/DDBJ databases">
        <title>De no assembly of potato wild relative species, Solanum commersonii.</title>
        <authorList>
            <person name="Cho K."/>
        </authorList>
    </citation>
    <scope>NUCLEOTIDE SEQUENCE [LARGE SCALE GENOMIC DNA]</scope>
    <source>
        <strain evidence="2">LZ3.2</strain>
        <tissue evidence="2">Leaf</tissue>
    </source>
</reference>
<comment type="caution">
    <text evidence="2">The sequence shown here is derived from an EMBL/GenBank/DDBJ whole genome shotgun (WGS) entry which is preliminary data.</text>
</comment>
<proteinExistence type="predicted"/>
<dbReference type="EMBL" id="JACXVP010000012">
    <property type="protein sequence ID" value="KAG5571080.1"/>
    <property type="molecule type" value="Genomic_DNA"/>
</dbReference>
<keyword evidence="3" id="KW-1185">Reference proteome</keyword>
<gene>
    <name evidence="2" type="ORF">H5410_060846</name>
</gene>
<accession>A0A9J5W7B8</accession>
<evidence type="ECO:0000313" key="3">
    <source>
        <dbReference type="Proteomes" id="UP000824120"/>
    </source>
</evidence>
<name>A0A9J5W7B8_SOLCO</name>
<dbReference type="AlphaFoldDB" id="A0A9J5W7B8"/>
<evidence type="ECO:0000313" key="2">
    <source>
        <dbReference type="EMBL" id="KAG5571080.1"/>
    </source>
</evidence>
<feature type="region of interest" description="Disordered" evidence="1">
    <location>
        <begin position="81"/>
        <end position="100"/>
    </location>
</feature>
<organism evidence="2 3">
    <name type="scientific">Solanum commersonii</name>
    <name type="common">Commerson's wild potato</name>
    <name type="synonym">Commerson's nightshade</name>
    <dbReference type="NCBI Taxonomy" id="4109"/>
    <lineage>
        <taxon>Eukaryota</taxon>
        <taxon>Viridiplantae</taxon>
        <taxon>Streptophyta</taxon>
        <taxon>Embryophyta</taxon>
        <taxon>Tracheophyta</taxon>
        <taxon>Spermatophyta</taxon>
        <taxon>Magnoliopsida</taxon>
        <taxon>eudicotyledons</taxon>
        <taxon>Gunneridae</taxon>
        <taxon>Pentapetalae</taxon>
        <taxon>asterids</taxon>
        <taxon>lamiids</taxon>
        <taxon>Solanales</taxon>
        <taxon>Solanaceae</taxon>
        <taxon>Solanoideae</taxon>
        <taxon>Solaneae</taxon>
        <taxon>Solanum</taxon>
    </lineage>
</organism>
<evidence type="ECO:0008006" key="4">
    <source>
        <dbReference type="Google" id="ProtNLM"/>
    </source>
</evidence>